<name>A0A7S4G5T0_9EUGL</name>
<proteinExistence type="predicted"/>
<evidence type="ECO:0000313" key="1">
    <source>
        <dbReference type="EMBL" id="CAE0826266.1"/>
    </source>
</evidence>
<organism evidence="1">
    <name type="scientific">Eutreptiella gymnastica</name>
    <dbReference type="NCBI Taxonomy" id="73025"/>
    <lineage>
        <taxon>Eukaryota</taxon>
        <taxon>Discoba</taxon>
        <taxon>Euglenozoa</taxon>
        <taxon>Euglenida</taxon>
        <taxon>Spirocuta</taxon>
        <taxon>Euglenophyceae</taxon>
        <taxon>Eutreptiales</taxon>
        <taxon>Eutreptiaceae</taxon>
        <taxon>Eutreptiella</taxon>
    </lineage>
</organism>
<accession>A0A7S4G5T0</accession>
<dbReference type="EMBL" id="HBJA01108622">
    <property type="protein sequence ID" value="CAE0826266.1"/>
    <property type="molecule type" value="Transcribed_RNA"/>
</dbReference>
<protein>
    <submittedName>
        <fullName evidence="1">Uncharacterized protein</fullName>
    </submittedName>
</protein>
<gene>
    <name evidence="1" type="ORF">EGYM00163_LOCUS37519</name>
</gene>
<sequence length="157" mass="17206">MGFVEERLTGILCPGNRLVPWADPSEQCILAFGQSATVLCSTAHDGPEWKQARAVGLRNKTGATMDRTCRGRLTRGRNYEGDWERSGRNGNIRHASGCAASIPLYPKVMLNTRVIAIPPNSRNCCLWATGRGLPWRPFDPFDTRPSCAATQGVPPHS</sequence>
<dbReference type="AlphaFoldDB" id="A0A7S4G5T0"/>
<reference evidence="1" key="1">
    <citation type="submission" date="2021-01" db="EMBL/GenBank/DDBJ databases">
        <authorList>
            <person name="Corre E."/>
            <person name="Pelletier E."/>
            <person name="Niang G."/>
            <person name="Scheremetjew M."/>
            <person name="Finn R."/>
            <person name="Kale V."/>
            <person name="Holt S."/>
            <person name="Cochrane G."/>
            <person name="Meng A."/>
            <person name="Brown T."/>
            <person name="Cohen L."/>
        </authorList>
    </citation>
    <scope>NUCLEOTIDE SEQUENCE</scope>
    <source>
        <strain evidence="1">CCMP1594</strain>
    </source>
</reference>